<evidence type="ECO:0000256" key="8">
    <source>
        <dbReference type="HAMAP-Rule" id="MF_00197"/>
    </source>
</evidence>
<gene>
    <name evidence="8 10" type="primary">dapF</name>
    <name evidence="10" type="ORF">GCM10009676_31390</name>
</gene>
<dbReference type="PROSITE" id="PS01326">
    <property type="entry name" value="DAP_EPIMERASE"/>
    <property type="match status" value="1"/>
</dbReference>
<dbReference type="PANTHER" id="PTHR31689">
    <property type="entry name" value="DIAMINOPIMELATE EPIMERASE, CHLOROPLASTIC"/>
    <property type="match status" value="1"/>
</dbReference>
<dbReference type="InterPro" id="IPR018510">
    <property type="entry name" value="DAP_epimerase_AS"/>
</dbReference>
<dbReference type="EMBL" id="BAAALN010000008">
    <property type="protein sequence ID" value="GAA1243470.1"/>
    <property type="molecule type" value="Genomic_DNA"/>
</dbReference>
<keyword evidence="5 8" id="KW-0457">Lysine biosynthesis</keyword>
<evidence type="ECO:0000256" key="1">
    <source>
        <dbReference type="ARBA" id="ARBA00005196"/>
    </source>
</evidence>
<name>A0ABN1WBS8_9PSEU</name>
<comment type="catalytic activity">
    <reaction evidence="7 8">
        <text>(2S,6S)-2,6-diaminopimelate = meso-2,6-diaminopimelate</text>
        <dbReference type="Rhea" id="RHEA:15393"/>
        <dbReference type="ChEBI" id="CHEBI:57609"/>
        <dbReference type="ChEBI" id="CHEBI:57791"/>
        <dbReference type="EC" id="5.1.1.7"/>
    </reaction>
</comment>
<evidence type="ECO:0000256" key="6">
    <source>
        <dbReference type="ARBA" id="ARBA00023235"/>
    </source>
</evidence>
<dbReference type="PANTHER" id="PTHR31689:SF0">
    <property type="entry name" value="DIAMINOPIMELATE EPIMERASE"/>
    <property type="match status" value="1"/>
</dbReference>
<comment type="function">
    <text evidence="8">Catalyzes the stereoinversion of LL-2,6-diaminopimelate (L,L-DAP) to meso-diaminopimelate (meso-DAP), a precursor of L-lysine and an essential component of the bacterial peptidoglycan.</text>
</comment>
<feature type="active site" description="Proton donor" evidence="8">
    <location>
        <position position="86"/>
    </location>
</feature>
<feature type="binding site" evidence="8">
    <location>
        <position position="77"/>
    </location>
    <ligand>
        <name>substrate</name>
    </ligand>
</feature>
<evidence type="ECO:0000256" key="5">
    <source>
        <dbReference type="ARBA" id="ARBA00023154"/>
    </source>
</evidence>
<keyword evidence="6 8" id="KW-0413">Isomerase</keyword>
<evidence type="ECO:0000256" key="7">
    <source>
        <dbReference type="ARBA" id="ARBA00051712"/>
    </source>
</evidence>
<dbReference type="Proteomes" id="UP001500653">
    <property type="component" value="Unassembled WGS sequence"/>
</dbReference>
<keyword evidence="4 8" id="KW-0028">Amino-acid biosynthesis</keyword>
<evidence type="ECO:0000313" key="11">
    <source>
        <dbReference type="Proteomes" id="UP001500653"/>
    </source>
</evidence>
<dbReference type="InterPro" id="IPR001653">
    <property type="entry name" value="DAP_epimerase_DapF"/>
</dbReference>
<comment type="caution">
    <text evidence="8">Lacks conserved residue(s) required for the propagation of feature annotation.</text>
</comment>
<dbReference type="SUPFAM" id="SSF54506">
    <property type="entry name" value="Diaminopimelate epimerase-like"/>
    <property type="match status" value="2"/>
</dbReference>
<dbReference type="Gene3D" id="3.10.310.10">
    <property type="entry name" value="Diaminopimelate Epimerase, Chain A, domain 1"/>
    <property type="match status" value="2"/>
</dbReference>
<feature type="binding site" evidence="8">
    <location>
        <begin position="87"/>
        <end position="88"/>
    </location>
    <ligand>
        <name>substrate</name>
    </ligand>
</feature>
<comment type="similarity">
    <text evidence="2 8">Belongs to the diaminopimelate epimerase family.</text>
</comment>
<organism evidence="10 11">
    <name type="scientific">Prauserella halophila</name>
    <dbReference type="NCBI Taxonomy" id="185641"/>
    <lineage>
        <taxon>Bacteria</taxon>
        <taxon>Bacillati</taxon>
        <taxon>Actinomycetota</taxon>
        <taxon>Actinomycetes</taxon>
        <taxon>Pseudonocardiales</taxon>
        <taxon>Pseudonocardiaceae</taxon>
        <taxon>Prauserella</taxon>
    </lineage>
</organism>
<evidence type="ECO:0000256" key="4">
    <source>
        <dbReference type="ARBA" id="ARBA00022605"/>
    </source>
</evidence>
<comment type="subcellular location">
    <subcellularLocation>
        <location evidence="8">Cytoplasm</location>
    </subcellularLocation>
</comment>
<evidence type="ECO:0000256" key="3">
    <source>
        <dbReference type="ARBA" id="ARBA00013080"/>
    </source>
</evidence>
<feature type="binding site" evidence="8">
    <location>
        <position position="14"/>
    </location>
    <ligand>
        <name>substrate</name>
    </ligand>
</feature>
<dbReference type="HAMAP" id="MF_00197">
    <property type="entry name" value="DAP_epimerase"/>
    <property type="match status" value="1"/>
</dbReference>
<feature type="binding site" evidence="8">
    <location>
        <begin position="208"/>
        <end position="209"/>
    </location>
    <ligand>
        <name>substrate</name>
    </ligand>
</feature>
<evidence type="ECO:0000256" key="9">
    <source>
        <dbReference type="PROSITE-ProRule" id="PRU10125"/>
    </source>
</evidence>
<sequence length="280" mass="29432">MGGIEFLKGHGTQNDFVLLPDAAGALELTPERVAALCDRQRGLGADGVLRVVRTSALGDDVPGVTDSDAEWFMDYRNADGSAAEMCGNGVRVFARHLVETGLEERREFAVGTRAGDRPVQVHPDLSVTVAMGPARVTGSSVAVVDGRELSGVAVDVGNPHLVSTMDDDVGGLDLRESPRFDHDFFPDGVNLEFINTIEPGALRMRVYERGVGETRACGTGTVAAVAAALHLSGTDQGSSTVDIVGGRVTVTVDREGSTLTGPAAFVARGELDPGWWDSIT</sequence>
<keyword evidence="11" id="KW-1185">Reference proteome</keyword>
<feature type="active site" description="Proton acceptor" evidence="8">
    <location>
        <position position="217"/>
    </location>
</feature>
<feature type="site" description="Could be important to modulate the pK values of the two catalytic cysteine residues" evidence="8">
    <location>
        <position position="160"/>
    </location>
</feature>
<keyword evidence="8" id="KW-0963">Cytoplasm</keyword>
<feature type="binding site" evidence="8">
    <location>
        <begin position="218"/>
        <end position="219"/>
    </location>
    <ligand>
        <name>substrate</name>
    </ligand>
</feature>
<dbReference type="Pfam" id="PF01678">
    <property type="entry name" value="DAP_epimerase"/>
    <property type="match status" value="2"/>
</dbReference>
<protein>
    <recommendedName>
        <fullName evidence="3 8">Diaminopimelate epimerase</fullName>
        <shortName evidence="8">DAP epimerase</shortName>
        <ecNumber evidence="3 8">5.1.1.7</ecNumber>
    </recommendedName>
    <alternativeName>
        <fullName evidence="8">PLP-independent amino acid racemase</fullName>
    </alternativeName>
</protein>
<evidence type="ECO:0000256" key="2">
    <source>
        <dbReference type="ARBA" id="ARBA00010219"/>
    </source>
</evidence>
<accession>A0ABN1WBS8</accession>
<dbReference type="EC" id="5.1.1.7" evidence="3 8"/>
<proteinExistence type="inferred from homology"/>
<comment type="caution">
    <text evidence="10">The sequence shown here is derived from an EMBL/GenBank/DDBJ whole genome shotgun (WGS) entry which is preliminary data.</text>
</comment>
<dbReference type="NCBIfam" id="TIGR00652">
    <property type="entry name" value="DapF"/>
    <property type="match status" value="1"/>
</dbReference>
<comment type="pathway">
    <text evidence="1 8">Amino-acid biosynthesis; L-lysine biosynthesis via DAP pathway; DL-2,6-diaminopimelate from LL-2,6-diaminopimelate: step 1/1.</text>
</comment>
<comment type="subunit">
    <text evidence="8">Homodimer.</text>
</comment>
<feature type="binding site" evidence="8">
    <location>
        <position position="190"/>
    </location>
    <ligand>
        <name>substrate</name>
    </ligand>
</feature>
<evidence type="ECO:0000313" key="10">
    <source>
        <dbReference type="EMBL" id="GAA1243470.1"/>
    </source>
</evidence>
<dbReference type="RefSeq" id="WP_253862246.1">
    <property type="nucleotide sequence ID" value="NZ_BAAALN010000008.1"/>
</dbReference>
<feature type="binding site" evidence="8">
    <location>
        <position position="158"/>
    </location>
    <ligand>
        <name>substrate</name>
    </ligand>
</feature>
<reference evidence="10 11" key="1">
    <citation type="journal article" date="2019" name="Int. J. Syst. Evol. Microbiol.">
        <title>The Global Catalogue of Microorganisms (GCM) 10K type strain sequencing project: providing services to taxonomists for standard genome sequencing and annotation.</title>
        <authorList>
            <consortium name="The Broad Institute Genomics Platform"/>
            <consortium name="The Broad Institute Genome Sequencing Center for Infectious Disease"/>
            <person name="Wu L."/>
            <person name="Ma J."/>
        </authorList>
    </citation>
    <scope>NUCLEOTIDE SEQUENCE [LARGE SCALE GENOMIC DNA]</scope>
    <source>
        <strain evidence="10 11">JCM 13023</strain>
    </source>
</reference>
<feature type="site" description="Could be important to modulate the pK values of the two catalytic cysteine residues" evidence="8">
    <location>
        <position position="208"/>
    </location>
</feature>
<feature type="active site" evidence="9">
    <location>
        <position position="86"/>
    </location>
</feature>